<keyword evidence="2" id="KW-1185">Reference proteome</keyword>
<reference evidence="1 2" key="1">
    <citation type="journal article" date="2015" name="BMC Genomics">
        <title>Insights from the genome of Ophiocordyceps polyrhachis-furcata to pathogenicity and host specificity in insect fungi.</title>
        <authorList>
            <person name="Wichadakul D."/>
            <person name="Kobmoo N."/>
            <person name="Ingsriswang S."/>
            <person name="Tangphatsornruang S."/>
            <person name="Chantasingh D."/>
            <person name="Luangsa-ard J.J."/>
            <person name="Eurwilaichitr L."/>
        </authorList>
    </citation>
    <scope>NUCLEOTIDE SEQUENCE [LARGE SCALE GENOMIC DNA]</scope>
    <source>
        <strain evidence="1 2">BCC 54312</strain>
    </source>
</reference>
<accession>A0A367LDE0</accession>
<sequence>WDEGRERIAWGVEGGEEEKKGVIYEAISMDFVRRMGGLAGYLAAVFGLDAPFRTTGTGKPGAS</sequence>
<evidence type="ECO:0000313" key="2">
    <source>
        <dbReference type="Proteomes" id="UP000253664"/>
    </source>
</evidence>
<evidence type="ECO:0000313" key="1">
    <source>
        <dbReference type="EMBL" id="RCI12252.1"/>
    </source>
</evidence>
<name>A0A367LDE0_9HYPO</name>
<dbReference type="AlphaFoldDB" id="A0A367LDE0"/>
<protein>
    <submittedName>
        <fullName evidence="1">Uncharacterized protein</fullName>
    </submittedName>
</protein>
<dbReference type="EMBL" id="LKCN02000007">
    <property type="protein sequence ID" value="RCI12252.1"/>
    <property type="molecule type" value="Genomic_DNA"/>
</dbReference>
<gene>
    <name evidence="1" type="ORF">L249_1335</name>
</gene>
<feature type="non-terminal residue" evidence="1">
    <location>
        <position position="1"/>
    </location>
</feature>
<dbReference type="Proteomes" id="UP000253664">
    <property type="component" value="Unassembled WGS sequence"/>
</dbReference>
<comment type="caution">
    <text evidence="1">The sequence shown here is derived from an EMBL/GenBank/DDBJ whole genome shotgun (WGS) entry which is preliminary data.</text>
</comment>
<organism evidence="1 2">
    <name type="scientific">Ophiocordyceps polyrhachis-furcata BCC 54312</name>
    <dbReference type="NCBI Taxonomy" id="1330021"/>
    <lineage>
        <taxon>Eukaryota</taxon>
        <taxon>Fungi</taxon>
        <taxon>Dikarya</taxon>
        <taxon>Ascomycota</taxon>
        <taxon>Pezizomycotina</taxon>
        <taxon>Sordariomycetes</taxon>
        <taxon>Hypocreomycetidae</taxon>
        <taxon>Hypocreales</taxon>
        <taxon>Ophiocordycipitaceae</taxon>
        <taxon>Ophiocordyceps</taxon>
    </lineage>
</organism>
<proteinExistence type="predicted"/>